<evidence type="ECO:0000313" key="4">
    <source>
        <dbReference type="EMBL" id="WNG51033.1"/>
    </source>
</evidence>
<reference evidence="4 5" key="1">
    <citation type="submission" date="2019-08" db="EMBL/GenBank/DDBJ databases">
        <title>Archangium and Cystobacter genomes.</title>
        <authorList>
            <person name="Chen I.-C.K."/>
            <person name="Wielgoss S."/>
        </authorList>
    </citation>
    <scope>NUCLEOTIDE SEQUENCE [LARGE SCALE GENOMIC DNA]</scope>
    <source>
        <strain evidence="4 5">Cbm 6</strain>
    </source>
</reference>
<name>A0ABY9X6K2_9BACT</name>
<dbReference type="RefSeq" id="WP_395810827.1">
    <property type="nucleotide sequence ID" value="NZ_CP043494.1"/>
</dbReference>
<dbReference type="Pfam" id="PF10077">
    <property type="entry name" value="DUF2314"/>
    <property type="match status" value="1"/>
</dbReference>
<feature type="domain" description="DUF2314" evidence="3">
    <location>
        <begin position="370"/>
        <end position="437"/>
    </location>
</feature>
<evidence type="ECO:0000256" key="1">
    <source>
        <dbReference type="SAM" id="MobiDB-lite"/>
    </source>
</evidence>
<sequence length="455" mass="51043">MPLPRAARLLGVLLLCLAPLAHASKPSASPPAGTAFPAPLLHSKDITYSVVLYHPTPPKGDVVAGARTLLTSNYKKLAGTWKPGAPAPEVDVRSVPTEDIEHLEEYYLRYFARRLNDEERKRLMGAQHATKLSFHVPFAKRNESLQEATRFAHQLAAEHGAFLWDAETREYYAPQHWKQERMDTWYTNTPFVQAHITVHVYGEDENVRFITLGMGKLGLPDLVVEQVPRSMTQEMGVLLNGVAQLLAEGLTLSADGTLNVDLTRVKHIRARNQLEARTQKDARRSMKLRAIEARRDRGDPENHLLELSFPGNGTPHERQLAALDTLFGKKPDNITPVKPGDAELEAVARKARTRLNELRPRVEKGLHPPEQLMVKAGFRTDDGSSEHMWFEVTAWEKDRLRGTLANEPFGVSGLRRGSSVSVTLPEVDDYLYTRPDGTEEGGESSRILMRREEGR</sequence>
<gene>
    <name evidence="4" type="ORF">F0U60_48080</name>
</gene>
<dbReference type="InterPro" id="IPR018756">
    <property type="entry name" value="DUF2314"/>
</dbReference>
<proteinExistence type="predicted"/>
<dbReference type="Proteomes" id="UP001611383">
    <property type="component" value="Chromosome"/>
</dbReference>
<keyword evidence="5" id="KW-1185">Reference proteome</keyword>
<evidence type="ECO:0000256" key="2">
    <source>
        <dbReference type="SAM" id="SignalP"/>
    </source>
</evidence>
<protein>
    <submittedName>
        <fullName evidence="4">DUF2314 domain-containing protein</fullName>
    </submittedName>
</protein>
<evidence type="ECO:0000259" key="3">
    <source>
        <dbReference type="Pfam" id="PF10077"/>
    </source>
</evidence>
<dbReference type="EMBL" id="CP043494">
    <property type="protein sequence ID" value="WNG51033.1"/>
    <property type="molecule type" value="Genomic_DNA"/>
</dbReference>
<accession>A0ABY9X6K2</accession>
<evidence type="ECO:0000313" key="5">
    <source>
        <dbReference type="Proteomes" id="UP001611383"/>
    </source>
</evidence>
<feature type="region of interest" description="Disordered" evidence="1">
    <location>
        <begin position="431"/>
        <end position="455"/>
    </location>
</feature>
<feature type="signal peptide" evidence="2">
    <location>
        <begin position="1"/>
        <end position="23"/>
    </location>
</feature>
<feature type="chain" id="PRO_5047274349" evidence="2">
    <location>
        <begin position="24"/>
        <end position="455"/>
    </location>
</feature>
<keyword evidence="2" id="KW-0732">Signal</keyword>
<organism evidence="4 5">
    <name type="scientific">Archangium minus</name>
    <dbReference type="NCBI Taxonomy" id="83450"/>
    <lineage>
        <taxon>Bacteria</taxon>
        <taxon>Pseudomonadati</taxon>
        <taxon>Myxococcota</taxon>
        <taxon>Myxococcia</taxon>
        <taxon>Myxococcales</taxon>
        <taxon>Cystobacterineae</taxon>
        <taxon>Archangiaceae</taxon>
        <taxon>Archangium</taxon>
    </lineage>
</organism>